<proteinExistence type="predicted"/>
<evidence type="ECO:0000313" key="3">
    <source>
        <dbReference type="Proteomes" id="UP001596266"/>
    </source>
</evidence>
<dbReference type="InterPro" id="IPR001638">
    <property type="entry name" value="Solute-binding_3/MltF_N"/>
</dbReference>
<protein>
    <submittedName>
        <fullName evidence="2">Transporter substrate-binding domain-containing protein</fullName>
    </submittedName>
</protein>
<dbReference type="Proteomes" id="UP001596266">
    <property type="component" value="Unassembled WGS sequence"/>
</dbReference>
<dbReference type="Pfam" id="PF00497">
    <property type="entry name" value="SBP_bac_3"/>
    <property type="match status" value="1"/>
</dbReference>
<dbReference type="RefSeq" id="WP_343884108.1">
    <property type="nucleotide sequence ID" value="NZ_BAAAKI010000001.1"/>
</dbReference>
<gene>
    <name evidence="2" type="ORF">ACFP57_07840</name>
</gene>
<dbReference type="EMBL" id="JBHSUA010000015">
    <property type="protein sequence ID" value="MFC6396893.1"/>
    <property type="molecule type" value="Genomic_DNA"/>
</dbReference>
<evidence type="ECO:0000313" key="2">
    <source>
        <dbReference type="EMBL" id="MFC6396893.1"/>
    </source>
</evidence>
<dbReference type="PROSITE" id="PS51257">
    <property type="entry name" value="PROKAR_LIPOPROTEIN"/>
    <property type="match status" value="1"/>
</dbReference>
<dbReference type="Gene3D" id="3.40.190.10">
    <property type="entry name" value="Periplasmic binding protein-like II"/>
    <property type="match status" value="1"/>
</dbReference>
<sequence length="154" mass="16495">MRHLIAPLLGVALLMGCSIPRDPDHTLAHIDQTHEMVVGAAVCPPQLELDDAGQPTGPEAELAEGFAAVRGASVTWVVAGEEELVKKLEDGELDLVVGGLTTKSPWKSKVGLTRAYAEQIDDHGDRVKRVVAAPLGENALVTALERWFDDGMPR</sequence>
<accession>A0ABW1X061</accession>
<name>A0ABW1X061_9ACTN</name>
<reference evidence="3" key="1">
    <citation type="journal article" date="2019" name="Int. J. Syst. Evol. Microbiol.">
        <title>The Global Catalogue of Microorganisms (GCM) 10K type strain sequencing project: providing services to taxonomists for standard genome sequencing and annotation.</title>
        <authorList>
            <consortium name="The Broad Institute Genomics Platform"/>
            <consortium name="The Broad Institute Genome Sequencing Center for Infectious Disease"/>
            <person name="Wu L."/>
            <person name="Ma J."/>
        </authorList>
    </citation>
    <scope>NUCLEOTIDE SEQUENCE [LARGE SCALE GENOMIC DNA]</scope>
    <source>
        <strain evidence="3">CGMCC 1.15277</strain>
    </source>
</reference>
<organism evidence="2 3">
    <name type="scientific">Luteococcus sanguinis</name>
    <dbReference type="NCBI Taxonomy" id="174038"/>
    <lineage>
        <taxon>Bacteria</taxon>
        <taxon>Bacillati</taxon>
        <taxon>Actinomycetota</taxon>
        <taxon>Actinomycetes</taxon>
        <taxon>Propionibacteriales</taxon>
        <taxon>Propionibacteriaceae</taxon>
        <taxon>Luteococcus</taxon>
    </lineage>
</organism>
<feature type="domain" description="Solute-binding protein family 3/N-terminal" evidence="1">
    <location>
        <begin position="44"/>
        <end position="118"/>
    </location>
</feature>
<evidence type="ECO:0000259" key="1">
    <source>
        <dbReference type="Pfam" id="PF00497"/>
    </source>
</evidence>
<comment type="caution">
    <text evidence="2">The sequence shown here is derived from an EMBL/GenBank/DDBJ whole genome shotgun (WGS) entry which is preliminary data.</text>
</comment>
<dbReference type="SUPFAM" id="SSF53850">
    <property type="entry name" value="Periplasmic binding protein-like II"/>
    <property type="match status" value="1"/>
</dbReference>
<keyword evidence="3" id="KW-1185">Reference proteome</keyword>